<dbReference type="AlphaFoldDB" id="A0AAV4UXZ8"/>
<evidence type="ECO:0000256" key="1">
    <source>
        <dbReference type="SAM" id="SignalP"/>
    </source>
</evidence>
<keyword evidence="1" id="KW-0732">Signal</keyword>
<dbReference type="Proteomes" id="UP001054837">
    <property type="component" value="Unassembled WGS sequence"/>
</dbReference>
<reference evidence="2 3" key="1">
    <citation type="submission" date="2021-06" db="EMBL/GenBank/DDBJ databases">
        <title>Caerostris darwini draft genome.</title>
        <authorList>
            <person name="Kono N."/>
            <person name="Arakawa K."/>
        </authorList>
    </citation>
    <scope>NUCLEOTIDE SEQUENCE [LARGE SCALE GENOMIC DNA]</scope>
</reference>
<keyword evidence="3" id="KW-1185">Reference proteome</keyword>
<name>A0AAV4UXZ8_9ARAC</name>
<gene>
    <name evidence="2" type="ORF">CDAR_219751</name>
</gene>
<proteinExistence type="predicted"/>
<comment type="caution">
    <text evidence="2">The sequence shown here is derived from an EMBL/GenBank/DDBJ whole genome shotgun (WGS) entry which is preliminary data.</text>
</comment>
<evidence type="ECO:0000313" key="2">
    <source>
        <dbReference type="EMBL" id="GIY62534.1"/>
    </source>
</evidence>
<feature type="signal peptide" evidence="1">
    <location>
        <begin position="1"/>
        <end position="23"/>
    </location>
</feature>
<protein>
    <submittedName>
        <fullName evidence="2">Uncharacterized protein</fullName>
    </submittedName>
</protein>
<accession>A0AAV4UXZ8</accession>
<dbReference type="EMBL" id="BPLQ01012100">
    <property type="protein sequence ID" value="GIY62534.1"/>
    <property type="molecule type" value="Genomic_DNA"/>
</dbReference>
<evidence type="ECO:0000313" key="3">
    <source>
        <dbReference type="Proteomes" id="UP001054837"/>
    </source>
</evidence>
<organism evidence="2 3">
    <name type="scientific">Caerostris darwini</name>
    <dbReference type="NCBI Taxonomy" id="1538125"/>
    <lineage>
        <taxon>Eukaryota</taxon>
        <taxon>Metazoa</taxon>
        <taxon>Ecdysozoa</taxon>
        <taxon>Arthropoda</taxon>
        <taxon>Chelicerata</taxon>
        <taxon>Arachnida</taxon>
        <taxon>Araneae</taxon>
        <taxon>Araneomorphae</taxon>
        <taxon>Entelegynae</taxon>
        <taxon>Araneoidea</taxon>
        <taxon>Araneidae</taxon>
        <taxon>Caerostris</taxon>
    </lineage>
</organism>
<feature type="chain" id="PRO_5043383084" evidence="1">
    <location>
        <begin position="24"/>
        <end position="67"/>
    </location>
</feature>
<sequence>MKLSVISLFFLAIFLRTSSLIQGVDFEDGPPENEYPNNEYEEIATVEPEDAESNVTLQNDEIFKGKI</sequence>